<evidence type="ECO:0000313" key="1">
    <source>
        <dbReference type="EMBL" id="KAK4740491.1"/>
    </source>
</evidence>
<evidence type="ECO:0000313" key="2">
    <source>
        <dbReference type="Proteomes" id="UP001345219"/>
    </source>
</evidence>
<name>A0AAN7GC30_9MYRT</name>
<dbReference type="AlphaFoldDB" id="A0AAN7GC30"/>
<dbReference type="PANTHER" id="PTHR37769">
    <property type="entry name" value="OS08G0243900 PROTEIN"/>
    <property type="match status" value="1"/>
</dbReference>
<sequence>MHAVDECVFEGERERAQLTLGRSPSYDKDGSRFATKGRDVITCMAIGNDAGLACTILEWAYFRVPTYFGCSPSSMASNLLGVAPYDAEDQLELSLRQSFQLVENIVVAACRGVDVTPKKLACKYVEVYMALDIVLHGVSFIRLFDMLSSMHEEGITKMVHSTLDTEVEIYGVDSWPALEPHSLDHIIGIEAFSTNRFEMSPDTITASD</sequence>
<dbReference type="EMBL" id="JAXIOK010000239">
    <property type="protein sequence ID" value="KAK4740491.1"/>
    <property type="molecule type" value="Genomic_DNA"/>
</dbReference>
<protein>
    <submittedName>
        <fullName evidence="1">Uncharacterized protein</fullName>
    </submittedName>
</protein>
<keyword evidence="2" id="KW-1185">Reference proteome</keyword>
<reference evidence="1 2" key="1">
    <citation type="journal article" date="2023" name="Hortic Res">
        <title>Pangenome of water caltrop reveals structural variations and asymmetric subgenome divergence after allopolyploidization.</title>
        <authorList>
            <person name="Zhang X."/>
            <person name="Chen Y."/>
            <person name="Wang L."/>
            <person name="Yuan Y."/>
            <person name="Fang M."/>
            <person name="Shi L."/>
            <person name="Lu R."/>
            <person name="Comes H.P."/>
            <person name="Ma Y."/>
            <person name="Chen Y."/>
            <person name="Huang G."/>
            <person name="Zhou Y."/>
            <person name="Zheng Z."/>
            <person name="Qiu Y."/>
        </authorList>
    </citation>
    <scope>NUCLEOTIDE SEQUENCE [LARGE SCALE GENOMIC DNA]</scope>
    <source>
        <tissue evidence="1">Roots</tissue>
    </source>
</reference>
<accession>A0AAN7GC30</accession>
<organism evidence="1 2">
    <name type="scientific">Trapa incisa</name>
    <dbReference type="NCBI Taxonomy" id="236973"/>
    <lineage>
        <taxon>Eukaryota</taxon>
        <taxon>Viridiplantae</taxon>
        <taxon>Streptophyta</taxon>
        <taxon>Embryophyta</taxon>
        <taxon>Tracheophyta</taxon>
        <taxon>Spermatophyta</taxon>
        <taxon>Magnoliopsida</taxon>
        <taxon>eudicotyledons</taxon>
        <taxon>Gunneridae</taxon>
        <taxon>Pentapetalae</taxon>
        <taxon>rosids</taxon>
        <taxon>malvids</taxon>
        <taxon>Myrtales</taxon>
        <taxon>Lythraceae</taxon>
        <taxon>Trapa</taxon>
    </lineage>
</organism>
<gene>
    <name evidence="1" type="ORF">SAY87_032257</name>
</gene>
<proteinExistence type="predicted"/>
<dbReference type="PANTHER" id="PTHR37769:SF1">
    <property type="entry name" value="OS08G0243900 PROTEIN"/>
    <property type="match status" value="1"/>
</dbReference>
<dbReference type="Proteomes" id="UP001345219">
    <property type="component" value="Unassembled WGS sequence"/>
</dbReference>
<comment type="caution">
    <text evidence="1">The sequence shown here is derived from an EMBL/GenBank/DDBJ whole genome shotgun (WGS) entry which is preliminary data.</text>
</comment>